<protein>
    <submittedName>
        <fullName evidence="3">SRPBCC domain-containing protein</fullName>
    </submittedName>
</protein>
<dbReference type="InterPro" id="IPR013538">
    <property type="entry name" value="ASHA1/2-like_C"/>
</dbReference>
<dbReference type="Pfam" id="PF08327">
    <property type="entry name" value="AHSA1"/>
    <property type="match status" value="1"/>
</dbReference>
<comment type="similarity">
    <text evidence="1">Belongs to the AHA1 family.</text>
</comment>
<dbReference type="SUPFAM" id="SSF55961">
    <property type="entry name" value="Bet v1-like"/>
    <property type="match status" value="1"/>
</dbReference>
<dbReference type="InterPro" id="IPR023393">
    <property type="entry name" value="START-like_dom_sf"/>
</dbReference>
<name>A0ABW3JFG4_9HYPH</name>
<accession>A0ABW3JFG4</accession>
<dbReference type="Proteomes" id="UP001597102">
    <property type="component" value="Unassembled WGS sequence"/>
</dbReference>
<dbReference type="CDD" id="cd07814">
    <property type="entry name" value="SRPBCC_CalC_Aha1-like"/>
    <property type="match status" value="1"/>
</dbReference>
<organism evidence="3 4">
    <name type="scientific">Methyloligella solikamskensis</name>
    <dbReference type="NCBI Taxonomy" id="1177756"/>
    <lineage>
        <taxon>Bacteria</taxon>
        <taxon>Pseudomonadati</taxon>
        <taxon>Pseudomonadota</taxon>
        <taxon>Alphaproteobacteria</taxon>
        <taxon>Hyphomicrobiales</taxon>
        <taxon>Hyphomicrobiaceae</taxon>
        <taxon>Methyloligella</taxon>
    </lineage>
</organism>
<reference evidence="4" key="1">
    <citation type="journal article" date="2019" name="Int. J. Syst. Evol. Microbiol.">
        <title>The Global Catalogue of Microorganisms (GCM) 10K type strain sequencing project: providing services to taxonomists for standard genome sequencing and annotation.</title>
        <authorList>
            <consortium name="The Broad Institute Genomics Platform"/>
            <consortium name="The Broad Institute Genome Sequencing Center for Infectious Disease"/>
            <person name="Wu L."/>
            <person name="Ma J."/>
        </authorList>
    </citation>
    <scope>NUCLEOTIDE SEQUENCE [LARGE SCALE GENOMIC DNA]</scope>
    <source>
        <strain evidence="4">CCUG 61697</strain>
    </source>
</reference>
<dbReference type="EMBL" id="JBHTJO010000002">
    <property type="protein sequence ID" value="MFD0988172.1"/>
    <property type="molecule type" value="Genomic_DNA"/>
</dbReference>
<comment type="caution">
    <text evidence="3">The sequence shown here is derived from an EMBL/GenBank/DDBJ whole genome shotgun (WGS) entry which is preliminary data.</text>
</comment>
<sequence>MPEIATHNDFVISRVFDVPRDLLWTCFTDPERMRQWWGPKGFKVRISDMDLREGGSYHYCLEAPDGAAMWGLFQFRQIVPGERLVFVSSFSDAERQITRHPLQEVWPLTLLSTFSFADAPGGKSEFTVRWRPWDATEAEQRAFKENHDSMVQGWSGTMDQLAAYVENTSDEV</sequence>
<dbReference type="RefSeq" id="WP_379091038.1">
    <property type="nucleotide sequence ID" value="NZ_JBHTJO010000002.1"/>
</dbReference>
<evidence type="ECO:0000313" key="3">
    <source>
        <dbReference type="EMBL" id="MFD0988172.1"/>
    </source>
</evidence>
<gene>
    <name evidence="3" type="ORF">ACFQ2F_13795</name>
</gene>
<evidence type="ECO:0000259" key="2">
    <source>
        <dbReference type="Pfam" id="PF08327"/>
    </source>
</evidence>
<evidence type="ECO:0000256" key="1">
    <source>
        <dbReference type="ARBA" id="ARBA00006817"/>
    </source>
</evidence>
<evidence type="ECO:0000313" key="4">
    <source>
        <dbReference type="Proteomes" id="UP001597102"/>
    </source>
</evidence>
<feature type="domain" description="Activator of Hsp90 ATPase homologue 1/2-like C-terminal" evidence="2">
    <location>
        <begin position="17"/>
        <end position="166"/>
    </location>
</feature>
<keyword evidence="4" id="KW-1185">Reference proteome</keyword>
<proteinExistence type="inferred from homology"/>
<dbReference type="Gene3D" id="3.30.530.20">
    <property type="match status" value="1"/>
</dbReference>